<dbReference type="EMBL" id="CP031367">
    <property type="protein sequence ID" value="AXK48020.1"/>
    <property type="molecule type" value="Genomic_DNA"/>
</dbReference>
<accession>A0AAD0QJ35</accession>
<organism evidence="1 3">
    <name type="scientific">Aliarcobacter trophiarum LMG 25534</name>
    <dbReference type="NCBI Taxonomy" id="1032241"/>
    <lineage>
        <taxon>Bacteria</taxon>
        <taxon>Pseudomonadati</taxon>
        <taxon>Campylobacterota</taxon>
        <taxon>Epsilonproteobacteria</taxon>
        <taxon>Campylobacterales</taxon>
        <taxon>Arcobacteraceae</taxon>
        <taxon>Aliarcobacter</taxon>
    </lineage>
</organism>
<protein>
    <submittedName>
        <fullName evidence="1 2">Cytochrome C</fullName>
    </submittedName>
</protein>
<keyword evidence="4" id="KW-1185">Reference proteome</keyword>
<dbReference type="KEGG" id="atp:ATR_0127"/>
<dbReference type="Proteomes" id="UP000254504">
    <property type="component" value="Chromosome"/>
</dbReference>
<dbReference type="RefSeq" id="WP_115427574.1">
    <property type="nucleotide sequence ID" value="NZ_CP031367.1"/>
</dbReference>
<proteinExistence type="predicted"/>
<evidence type="ECO:0000313" key="4">
    <source>
        <dbReference type="Proteomes" id="UP000289132"/>
    </source>
</evidence>
<dbReference type="AlphaFoldDB" id="A0AAD0QJ35"/>
<evidence type="ECO:0000313" key="1">
    <source>
        <dbReference type="EMBL" id="AXK48020.1"/>
    </source>
</evidence>
<dbReference type="Pfam" id="PF09626">
    <property type="entry name" value="DHC"/>
    <property type="match status" value="1"/>
</dbReference>
<gene>
    <name evidence="1" type="ORF">ATR_0127</name>
    <name evidence="2" type="ORF">CRU87_07590</name>
</gene>
<reference evidence="2 4" key="1">
    <citation type="submission" date="2017-10" db="EMBL/GenBank/DDBJ databases">
        <title>Genomics of the genus Arcobacter.</title>
        <authorList>
            <person name="Perez-Cataluna A."/>
            <person name="Figueras M.J."/>
        </authorList>
    </citation>
    <scope>NUCLEOTIDE SEQUENCE [LARGE SCALE GENOMIC DNA]</scope>
    <source>
        <strain evidence="2 4">LMG 25534</strain>
    </source>
</reference>
<dbReference type="Proteomes" id="UP000289132">
    <property type="component" value="Unassembled WGS sequence"/>
</dbReference>
<evidence type="ECO:0000313" key="3">
    <source>
        <dbReference type="Proteomes" id="UP000254504"/>
    </source>
</evidence>
<sequence length="166" mass="18922">MKKLIIFTLLSCALYAQEMKISIKPVDNDIYKKECGSCHFAYPAGLLPSSSWNKMMLNLSDHFGDDASVDDKTFQTLSSYLNMNSAEKAMQYKRSKKIVKNLKGTTSDSISKMPYMKKKHEEIKENLITQKEVKGLFNCTACHQNAEKGVFSDDDVKIPNYGKWKK</sequence>
<reference evidence="1 3" key="2">
    <citation type="submission" date="2018-07" db="EMBL/GenBank/DDBJ databases">
        <title>Complete genome of the Arcobacter trophiarum type strain LMG 25534.</title>
        <authorList>
            <person name="Miller W.G."/>
            <person name="Yee E."/>
        </authorList>
    </citation>
    <scope>NUCLEOTIDE SEQUENCE [LARGE SCALE GENOMIC DNA]</scope>
    <source>
        <strain evidence="1 3">LMG 25534</strain>
    </source>
</reference>
<evidence type="ECO:0000313" key="2">
    <source>
        <dbReference type="EMBL" id="RXJ90035.1"/>
    </source>
</evidence>
<name>A0AAD0QJ35_9BACT</name>
<dbReference type="EMBL" id="PDKD01000013">
    <property type="protein sequence ID" value="RXJ90035.1"/>
    <property type="molecule type" value="Genomic_DNA"/>
</dbReference>
<dbReference type="InterPro" id="IPR018588">
    <property type="entry name" value="Dihaem_cytochrome-c"/>
</dbReference>